<dbReference type="Proteomes" id="UP000428260">
    <property type="component" value="Chromosome"/>
</dbReference>
<evidence type="ECO:0000313" key="3">
    <source>
        <dbReference type="EMBL" id="QGY44147.1"/>
    </source>
</evidence>
<dbReference type="InterPro" id="IPR005335">
    <property type="entry name" value="Terminase_ssu"/>
</dbReference>
<dbReference type="PANTHER" id="PTHR41328:SF2">
    <property type="entry name" value="TERMINASE SMALL SUBUNIT"/>
    <property type="match status" value="1"/>
</dbReference>
<dbReference type="EMBL" id="CP046401">
    <property type="protein sequence ID" value="QGY44147.1"/>
    <property type="molecule type" value="Genomic_DNA"/>
</dbReference>
<gene>
    <name evidence="3" type="ORF">GM418_10895</name>
</gene>
<dbReference type="RefSeq" id="WP_158865964.1">
    <property type="nucleotide sequence ID" value="NZ_CP046401.1"/>
</dbReference>
<dbReference type="InterPro" id="IPR038713">
    <property type="entry name" value="Terminase_Gp1_N_sf"/>
</dbReference>
<keyword evidence="2" id="KW-0231">Viral genome packaging</keyword>
<dbReference type="Gene3D" id="1.10.10.1400">
    <property type="entry name" value="Terminase, small subunit, N-terminal DNA-binding domain, HTH motif"/>
    <property type="match status" value="1"/>
</dbReference>
<evidence type="ECO:0000256" key="1">
    <source>
        <dbReference type="ARBA" id="ARBA00022612"/>
    </source>
</evidence>
<keyword evidence="1" id="KW-1188">Viral release from host cell</keyword>
<dbReference type="GO" id="GO:0051276">
    <property type="term" value="P:chromosome organization"/>
    <property type="evidence" value="ECO:0007669"/>
    <property type="project" value="InterPro"/>
</dbReference>
<dbReference type="AlphaFoldDB" id="A0A6I6JVP6"/>
<proteinExistence type="predicted"/>
<reference evidence="3 4" key="1">
    <citation type="submission" date="2019-11" db="EMBL/GenBank/DDBJ databases">
        <authorList>
            <person name="Zheng R.K."/>
            <person name="Sun C.M."/>
        </authorList>
    </citation>
    <scope>NUCLEOTIDE SEQUENCE [LARGE SCALE GENOMIC DNA]</scope>
    <source>
        <strain evidence="3 4">WC007</strain>
    </source>
</reference>
<dbReference type="Pfam" id="PF03592">
    <property type="entry name" value="Terminase_2"/>
    <property type="match status" value="1"/>
</dbReference>
<evidence type="ECO:0000256" key="2">
    <source>
        <dbReference type="ARBA" id="ARBA00023219"/>
    </source>
</evidence>
<accession>A0A6I6JVP6</accession>
<organism evidence="3 4">
    <name type="scientific">Maribellus comscasis</name>
    <dbReference type="NCBI Taxonomy" id="2681766"/>
    <lineage>
        <taxon>Bacteria</taxon>
        <taxon>Pseudomonadati</taxon>
        <taxon>Bacteroidota</taxon>
        <taxon>Bacteroidia</taxon>
        <taxon>Marinilabiliales</taxon>
        <taxon>Prolixibacteraceae</taxon>
        <taxon>Maribellus</taxon>
    </lineage>
</organism>
<evidence type="ECO:0000313" key="4">
    <source>
        <dbReference type="Proteomes" id="UP000428260"/>
    </source>
</evidence>
<sequence>MKEKNNIQKLSPKRERFCQEYLIDLNATQAAIRAGYSKRTAKSQGQRLLTFVDIQKRIQALQKDTQQKVNISKDQILMKLVSILETNFTDFFEGQKLKPFNELTPTQALAVESFRVTPNGINYKLASKLGAIDRLNRMLGYEAPQKLLMEIDNWSDEMIDEFLLRKLENYDKRHHK</sequence>
<dbReference type="KEGG" id="mcos:GM418_10895"/>
<dbReference type="InterPro" id="IPR052404">
    <property type="entry name" value="SPP1-like_terminase"/>
</dbReference>
<keyword evidence="4" id="KW-1185">Reference proteome</keyword>
<protein>
    <submittedName>
        <fullName evidence="3">Terminase small subunit</fullName>
    </submittedName>
</protein>
<dbReference type="PANTHER" id="PTHR41328">
    <property type="entry name" value="TERMINASE SMALL SUBUNIT-RELATED"/>
    <property type="match status" value="1"/>
</dbReference>
<name>A0A6I6JVP6_9BACT</name>